<protein>
    <submittedName>
        <fullName evidence="2">Uncharacterized protein</fullName>
    </submittedName>
</protein>
<name>A0ABP3WJK5_9GAMM</name>
<feature type="transmembrane region" description="Helical" evidence="1">
    <location>
        <begin position="6"/>
        <end position="22"/>
    </location>
</feature>
<keyword evidence="1" id="KW-0472">Membrane</keyword>
<feature type="transmembrane region" description="Helical" evidence="1">
    <location>
        <begin position="34"/>
        <end position="55"/>
    </location>
</feature>
<evidence type="ECO:0000313" key="3">
    <source>
        <dbReference type="Proteomes" id="UP001500021"/>
    </source>
</evidence>
<feature type="transmembrane region" description="Helical" evidence="1">
    <location>
        <begin position="67"/>
        <end position="83"/>
    </location>
</feature>
<proteinExistence type="predicted"/>
<gene>
    <name evidence="2" type="ORF">GCM10009111_18210</name>
</gene>
<reference evidence="3" key="1">
    <citation type="journal article" date="2019" name="Int. J. Syst. Evol. Microbiol.">
        <title>The Global Catalogue of Microorganisms (GCM) 10K type strain sequencing project: providing services to taxonomists for standard genome sequencing and annotation.</title>
        <authorList>
            <consortium name="The Broad Institute Genomics Platform"/>
            <consortium name="The Broad Institute Genome Sequencing Center for Infectious Disease"/>
            <person name="Wu L."/>
            <person name="Ma J."/>
        </authorList>
    </citation>
    <scope>NUCLEOTIDE SEQUENCE [LARGE SCALE GENOMIC DNA]</scope>
    <source>
        <strain evidence="3">JCM 15608</strain>
    </source>
</reference>
<keyword evidence="1" id="KW-0812">Transmembrane</keyword>
<evidence type="ECO:0000256" key="1">
    <source>
        <dbReference type="SAM" id="Phobius"/>
    </source>
</evidence>
<accession>A0ABP3WJK5</accession>
<evidence type="ECO:0000313" key="2">
    <source>
        <dbReference type="EMBL" id="GAA0817233.1"/>
    </source>
</evidence>
<keyword evidence="1" id="KW-1133">Transmembrane helix</keyword>
<sequence>MNIAAFIIALIGALVVFGGFFFSKRLESKVKSGALRVISAIGGFLLIPLIITATGLLPSDSVQAGKYFFYIMIIGIILSLIFGRKKSVANS</sequence>
<dbReference type="Proteomes" id="UP001500021">
    <property type="component" value="Unassembled WGS sequence"/>
</dbReference>
<dbReference type="EMBL" id="BAAAFA010000005">
    <property type="protein sequence ID" value="GAA0817233.1"/>
    <property type="molecule type" value="Genomic_DNA"/>
</dbReference>
<comment type="caution">
    <text evidence="2">The sequence shown here is derived from an EMBL/GenBank/DDBJ whole genome shotgun (WGS) entry which is preliminary data.</text>
</comment>
<organism evidence="2 3">
    <name type="scientific">Colwellia asteriadis</name>
    <dbReference type="NCBI Taxonomy" id="517723"/>
    <lineage>
        <taxon>Bacteria</taxon>
        <taxon>Pseudomonadati</taxon>
        <taxon>Pseudomonadota</taxon>
        <taxon>Gammaproteobacteria</taxon>
        <taxon>Alteromonadales</taxon>
        <taxon>Colwelliaceae</taxon>
        <taxon>Colwellia</taxon>
    </lineage>
</organism>
<dbReference type="RefSeq" id="WP_343817149.1">
    <property type="nucleotide sequence ID" value="NZ_BAAAFA010000005.1"/>
</dbReference>
<keyword evidence="3" id="KW-1185">Reference proteome</keyword>